<gene>
    <name evidence="3" type="ORF">LAESUDRAFT_734088</name>
</gene>
<feature type="compositionally biased region" description="Low complexity" evidence="1">
    <location>
        <begin position="116"/>
        <end position="132"/>
    </location>
</feature>
<dbReference type="STRING" id="1314785.A0A165H254"/>
<dbReference type="RefSeq" id="XP_040768879.1">
    <property type="nucleotide sequence ID" value="XM_040910480.1"/>
</dbReference>
<dbReference type="GeneID" id="63827509"/>
<dbReference type="EMBL" id="KV427607">
    <property type="protein sequence ID" value="KZT11139.1"/>
    <property type="molecule type" value="Genomic_DNA"/>
</dbReference>
<dbReference type="Proteomes" id="UP000076871">
    <property type="component" value="Unassembled WGS sequence"/>
</dbReference>
<proteinExistence type="predicted"/>
<feature type="compositionally biased region" description="Basic and acidic residues" evidence="1">
    <location>
        <begin position="358"/>
        <end position="368"/>
    </location>
</feature>
<dbReference type="Pfam" id="PF20415">
    <property type="entry name" value="DUF6699"/>
    <property type="match status" value="1"/>
</dbReference>
<feature type="compositionally biased region" description="Polar residues" evidence="1">
    <location>
        <begin position="391"/>
        <end position="402"/>
    </location>
</feature>
<evidence type="ECO:0000256" key="1">
    <source>
        <dbReference type="SAM" id="MobiDB-lite"/>
    </source>
</evidence>
<feature type="region of interest" description="Disordered" evidence="1">
    <location>
        <begin position="355"/>
        <end position="402"/>
    </location>
</feature>
<protein>
    <recommendedName>
        <fullName evidence="2">DUF6699 domain-containing protein</fullName>
    </recommendedName>
</protein>
<keyword evidence="4" id="KW-1185">Reference proteome</keyword>
<feature type="region of interest" description="Disordered" evidence="1">
    <location>
        <begin position="19"/>
        <end position="40"/>
    </location>
</feature>
<dbReference type="AlphaFoldDB" id="A0A165H254"/>
<feature type="compositionally biased region" description="Low complexity" evidence="1">
    <location>
        <begin position="378"/>
        <end position="390"/>
    </location>
</feature>
<evidence type="ECO:0000313" key="4">
    <source>
        <dbReference type="Proteomes" id="UP000076871"/>
    </source>
</evidence>
<evidence type="ECO:0000259" key="2">
    <source>
        <dbReference type="Pfam" id="PF20415"/>
    </source>
</evidence>
<sequence length="402" mass="43830">MTGTPGSYFMPPVALPPQQSPSVASVGSNGFPPDWTGFPTTSPYAQNGMPPASHPQTPFVAPGAPYAAFQPQPPAGYPVYPGMWPIPMIPQMGGFTPYPMHGGWAQTPFPVGAGGLPPQAGPAQAQVPQPTGGAPPPPPIRPQDASEFDKFAEGPHYGPVLSPLMVKKVKARLQLNPLLMPPPEEEGRDYIKWNMLFSTAQCQRSSDPAYRSWSDGRNAPATWPRVSSLRLISRHIPWPIEISVDEAVGVTCGDVIEGIHTYMNGRVLQRQFDSASADHKRVISDAFYHNRSTAQGVPGGRLPQTLLRFDWLGQDTMFGGITINEQFVQEVCGGPLPCVFELLCRRRYPMSEQEILEQEERERQADARTRRRGRSRATSRATSTTRTSSQNGSQTDSGDGAE</sequence>
<organism evidence="3 4">
    <name type="scientific">Laetiporus sulphureus 93-53</name>
    <dbReference type="NCBI Taxonomy" id="1314785"/>
    <lineage>
        <taxon>Eukaryota</taxon>
        <taxon>Fungi</taxon>
        <taxon>Dikarya</taxon>
        <taxon>Basidiomycota</taxon>
        <taxon>Agaricomycotina</taxon>
        <taxon>Agaricomycetes</taxon>
        <taxon>Polyporales</taxon>
        <taxon>Laetiporus</taxon>
    </lineage>
</organism>
<dbReference type="OrthoDB" id="21474at2759"/>
<reference evidence="3 4" key="1">
    <citation type="journal article" date="2016" name="Mol. Biol. Evol.">
        <title>Comparative Genomics of Early-Diverging Mushroom-Forming Fungi Provides Insights into the Origins of Lignocellulose Decay Capabilities.</title>
        <authorList>
            <person name="Nagy L.G."/>
            <person name="Riley R."/>
            <person name="Tritt A."/>
            <person name="Adam C."/>
            <person name="Daum C."/>
            <person name="Floudas D."/>
            <person name="Sun H."/>
            <person name="Yadav J.S."/>
            <person name="Pangilinan J."/>
            <person name="Larsson K.H."/>
            <person name="Matsuura K."/>
            <person name="Barry K."/>
            <person name="Labutti K."/>
            <person name="Kuo R."/>
            <person name="Ohm R.A."/>
            <person name="Bhattacharya S.S."/>
            <person name="Shirouzu T."/>
            <person name="Yoshinaga Y."/>
            <person name="Martin F.M."/>
            <person name="Grigoriev I.V."/>
            <person name="Hibbett D.S."/>
        </authorList>
    </citation>
    <scope>NUCLEOTIDE SEQUENCE [LARGE SCALE GENOMIC DNA]</scope>
    <source>
        <strain evidence="3 4">93-53</strain>
    </source>
</reference>
<feature type="region of interest" description="Disordered" evidence="1">
    <location>
        <begin position="113"/>
        <end position="145"/>
    </location>
</feature>
<name>A0A165H254_9APHY</name>
<accession>A0A165H254</accession>
<evidence type="ECO:0000313" key="3">
    <source>
        <dbReference type="EMBL" id="KZT11139.1"/>
    </source>
</evidence>
<dbReference type="InterPro" id="IPR046522">
    <property type="entry name" value="DUF6699"/>
</dbReference>
<dbReference type="InParanoid" id="A0A165H254"/>
<feature type="domain" description="DUF6699" evidence="2">
    <location>
        <begin position="191"/>
        <end position="321"/>
    </location>
</feature>